<dbReference type="PANTHER" id="PTHR47992">
    <property type="entry name" value="PROTEIN PHOSPHATASE"/>
    <property type="match status" value="1"/>
</dbReference>
<evidence type="ECO:0000256" key="3">
    <source>
        <dbReference type="ARBA" id="ARBA00013081"/>
    </source>
</evidence>
<comment type="similarity">
    <text evidence="9">Belongs to the PP2C family.</text>
</comment>
<evidence type="ECO:0000256" key="1">
    <source>
        <dbReference type="ARBA" id="ARBA00001936"/>
    </source>
</evidence>
<dbReference type="Proteomes" id="UP000708148">
    <property type="component" value="Unassembled WGS sequence"/>
</dbReference>
<dbReference type="SMART" id="SM00332">
    <property type="entry name" value="PP2Cc"/>
    <property type="match status" value="1"/>
</dbReference>
<evidence type="ECO:0000313" key="13">
    <source>
        <dbReference type="Proteomes" id="UP000708148"/>
    </source>
</evidence>
<evidence type="ECO:0000256" key="9">
    <source>
        <dbReference type="RuleBase" id="RU003465"/>
    </source>
</evidence>
<gene>
    <name evidence="12" type="ORF">OSTQU699_LOCUS365</name>
</gene>
<feature type="domain" description="PPM-type phosphatase" evidence="11">
    <location>
        <begin position="60"/>
        <end position="317"/>
    </location>
</feature>
<dbReference type="InterPro" id="IPR001932">
    <property type="entry name" value="PPM-type_phosphatase-like_dom"/>
</dbReference>
<feature type="region of interest" description="Disordered" evidence="10">
    <location>
        <begin position="24"/>
        <end position="43"/>
    </location>
</feature>
<dbReference type="PROSITE" id="PS01032">
    <property type="entry name" value="PPM_1"/>
    <property type="match status" value="1"/>
</dbReference>
<comment type="caution">
    <text evidence="12">The sequence shown here is derived from an EMBL/GenBank/DDBJ whole genome shotgun (WGS) entry which is preliminary data.</text>
</comment>
<evidence type="ECO:0000313" key="12">
    <source>
        <dbReference type="EMBL" id="CAD7695004.1"/>
    </source>
</evidence>
<evidence type="ECO:0000256" key="5">
    <source>
        <dbReference type="ARBA" id="ARBA00022801"/>
    </source>
</evidence>
<dbReference type="AlphaFoldDB" id="A0A8S1IN26"/>
<evidence type="ECO:0000259" key="11">
    <source>
        <dbReference type="PROSITE" id="PS51746"/>
    </source>
</evidence>
<dbReference type="InterPro" id="IPR036457">
    <property type="entry name" value="PPM-type-like_dom_sf"/>
</dbReference>
<keyword evidence="5 9" id="KW-0378">Hydrolase</keyword>
<evidence type="ECO:0000256" key="4">
    <source>
        <dbReference type="ARBA" id="ARBA00022723"/>
    </source>
</evidence>
<dbReference type="GO" id="GO:0046872">
    <property type="term" value="F:metal ion binding"/>
    <property type="evidence" value="ECO:0007669"/>
    <property type="project" value="UniProtKB-KW"/>
</dbReference>
<dbReference type="EMBL" id="CAJHUC010000291">
    <property type="protein sequence ID" value="CAD7695004.1"/>
    <property type="molecule type" value="Genomic_DNA"/>
</dbReference>
<keyword evidence="8" id="KW-0464">Manganese</keyword>
<protein>
    <recommendedName>
        <fullName evidence="3">protein-serine/threonine phosphatase</fullName>
        <ecNumber evidence="3">3.1.3.16</ecNumber>
    </recommendedName>
</protein>
<name>A0A8S1IN26_9CHLO</name>
<sequence>MGLSGGASRHRAIGRAAKVGALPAARAVRGRPPDTSTNLKHSACRREANGEGALFSRSGSTGVEGGSAWRLYCLCDGHAGSAASDYVRAHLWPALRPLLPDGRLPDTDSEDFRKFAEDTRSAVIEAFRRIHDSYISELAATESGAFVTLALLHGWFLTVANVGDADAVLDTGTDAILATFDHTLETNEVERCRLARAGVLLARLSACLTRPAGEGEEGVGPLRCWPGGLRVARSVGDVAAGEHVLPYPHIFQVDLPKSGARLLMGSRGLWDLIHWEDAAHSVRRTPVQGAASRAVALAMLENNWPKNKDITALVLDILPPDGASFPKAVKAKLKRESLKSRRGLRSCRDRVCHWMGCKITIRADATWRCDDYKILASVDGWIAMRATLEGRTSEERRRTSGTGDRCSVSPSAFGRLGAELRAKGTFRGA</sequence>
<dbReference type="CDD" id="cd00143">
    <property type="entry name" value="PP2Cc"/>
    <property type="match status" value="1"/>
</dbReference>
<keyword evidence="6" id="KW-0460">Magnesium</keyword>
<organism evidence="12 13">
    <name type="scientific">Ostreobium quekettii</name>
    <dbReference type="NCBI Taxonomy" id="121088"/>
    <lineage>
        <taxon>Eukaryota</taxon>
        <taxon>Viridiplantae</taxon>
        <taxon>Chlorophyta</taxon>
        <taxon>core chlorophytes</taxon>
        <taxon>Ulvophyceae</taxon>
        <taxon>TCBD clade</taxon>
        <taxon>Bryopsidales</taxon>
        <taxon>Ostreobineae</taxon>
        <taxon>Ostreobiaceae</taxon>
        <taxon>Ostreobium</taxon>
    </lineage>
</organism>
<reference evidence="12" key="1">
    <citation type="submission" date="2020-12" db="EMBL/GenBank/DDBJ databases">
        <authorList>
            <person name="Iha C."/>
        </authorList>
    </citation>
    <scope>NUCLEOTIDE SEQUENCE</scope>
</reference>
<dbReference type="GO" id="GO:0004722">
    <property type="term" value="F:protein serine/threonine phosphatase activity"/>
    <property type="evidence" value="ECO:0007669"/>
    <property type="project" value="UniProtKB-EC"/>
</dbReference>
<dbReference type="Pfam" id="PF00481">
    <property type="entry name" value="PP2C"/>
    <property type="match status" value="1"/>
</dbReference>
<evidence type="ECO:0000256" key="7">
    <source>
        <dbReference type="ARBA" id="ARBA00022912"/>
    </source>
</evidence>
<comment type="cofactor">
    <cofactor evidence="1">
        <name>Mn(2+)</name>
        <dbReference type="ChEBI" id="CHEBI:29035"/>
    </cofactor>
</comment>
<evidence type="ECO:0000256" key="10">
    <source>
        <dbReference type="SAM" id="MobiDB-lite"/>
    </source>
</evidence>
<comment type="cofactor">
    <cofactor evidence="2">
        <name>Mg(2+)</name>
        <dbReference type="ChEBI" id="CHEBI:18420"/>
    </cofactor>
</comment>
<dbReference type="OrthoDB" id="10264738at2759"/>
<dbReference type="SUPFAM" id="SSF81606">
    <property type="entry name" value="PP2C-like"/>
    <property type="match status" value="1"/>
</dbReference>
<dbReference type="InterPro" id="IPR000222">
    <property type="entry name" value="PP2C_BS"/>
</dbReference>
<proteinExistence type="inferred from homology"/>
<keyword evidence="13" id="KW-1185">Reference proteome</keyword>
<dbReference type="InterPro" id="IPR015655">
    <property type="entry name" value="PP2C"/>
</dbReference>
<keyword evidence="7 9" id="KW-0904">Protein phosphatase</keyword>
<dbReference type="EC" id="3.1.3.16" evidence="3"/>
<evidence type="ECO:0000256" key="6">
    <source>
        <dbReference type="ARBA" id="ARBA00022842"/>
    </source>
</evidence>
<evidence type="ECO:0000256" key="8">
    <source>
        <dbReference type="ARBA" id="ARBA00023211"/>
    </source>
</evidence>
<evidence type="ECO:0000256" key="2">
    <source>
        <dbReference type="ARBA" id="ARBA00001946"/>
    </source>
</evidence>
<dbReference type="Gene3D" id="3.60.40.10">
    <property type="entry name" value="PPM-type phosphatase domain"/>
    <property type="match status" value="1"/>
</dbReference>
<dbReference type="PROSITE" id="PS51746">
    <property type="entry name" value="PPM_2"/>
    <property type="match status" value="1"/>
</dbReference>
<accession>A0A8S1IN26</accession>
<keyword evidence="4" id="KW-0479">Metal-binding</keyword>